<feature type="chain" id="PRO_5043920753" evidence="1">
    <location>
        <begin position="21"/>
        <end position="126"/>
    </location>
</feature>
<sequence>MKNSLVAPALIAIFVRGILAKFSHLQQDRGRTTLFDVYKPFLSSAVFHLEKNVPLSEMLRAASETQRLVWTFLLPHFAWNDFIKFALIILPGGIPLVETTALLLGNGTRYAALFLLSQRSMAMISS</sequence>
<dbReference type="Proteomes" id="UP001497644">
    <property type="component" value="Chromosome 5"/>
</dbReference>
<keyword evidence="1" id="KW-0732">Signal</keyword>
<dbReference type="AlphaFoldDB" id="A0AAV2NWV1"/>
<proteinExistence type="predicted"/>
<name>A0AAV2NWV1_9HYME</name>
<gene>
    <name evidence="2" type="ORF">LPLAT_LOCUS9792</name>
</gene>
<evidence type="ECO:0000256" key="1">
    <source>
        <dbReference type="SAM" id="SignalP"/>
    </source>
</evidence>
<protein>
    <submittedName>
        <fullName evidence="2">Uncharacterized protein</fullName>
    </submittedName>
</protein>
<organism evidence="2 3">
    <name type="scientific">Lasius platythorax</name>
    <dbReference type="NCBI Taxonomy" id="488582"/>
    <lineage>
        <taxon>Eukaryota</taxon>
        <taxon>Metazoa</taxon>
        <taxon>Ecdysozoa</taxon>
        <taxon>Arthropoda</taxon>
        <taxon>Hexapoda</taxon>
        <taxon>Insecta</taxon>
        <taxon>Pterygota</taxon>
        <taxon>Neoptera</taxon>
        <taxon>Endopterygota</taxon>
        <taxon>Hymenoptera</taxon>
        <taxon>Apocrita</taxon>
        <taxon>Aculeata</taxon>
        <taxon>Formicoidea</taxon>
        <taxon>Formicidae</taxon>
        <taxon>Formicinae</taxon>
        <taxon>Lasius</taxon>
        <taxon>Lasius</taxon>
    </lineage>
</organism>
<evidence type="ECO:0000313" key="2">
    <source>
        <dbReference type="EMBL" id="CAL1684094.1"/>
    </source>
</evidence>
<reference evidence="2" key="1">
    <citation type="submission" date="2024-04" db="EMBL/GenBank/DDBJ databases">
        <authorList>
            <consortium name="Molecular Ecology Group"/>
        </authorList>
    </citation>
    <scope>NUCLEOTIDE SEQUENCE</scope>
</reference>
<feature type="signal peptide" evidence="1">
    <location>
        <begin position="1"/>
        <end position="20"/>
    </location>
</feature>
<keyword evidence="3" id="KW-1185">Reference proteome</keyword>
<accession>A0AAV2NWV1</accession>
<dbReference type="EMBL" id="OZ034828">
    <property type="protein sequence ID" value="CAL1684094.1"/>
    <property type="molecule type" value="Genomic_DNA"/>
</dbReference>
<evidence type="ECO:0000313" key="3">
    <source>
        <dbReference type="Proteomes" id="UP001497644"/>
    </source>
</evidence>